<evidence type="ECO:0000313" key="2">
    <source>
        <dbReference type="Proteomes" id="UP001497700"/>
    </source>
</evidence>
<keyword evidence="2" id="KW-1185">Reference proteome</keyword>
<name>A0ACB9YQI9_9PEZI</name>
<evidence type="ECO:0000313" key="1">
    <source>
        <dbReference type="EMBL" id="KAI4861666.1"/>
    </source>
</evidence>
<dbReference type="EMBL" id="MU393545">
    <property type="protein sequence ID" value="KAI4861666.1"/>
    <property type="molecule type" value="Genomic_DNA"/>
</dbReference>
<comment type="caution">
    <text evidence="1">The sequence shown here is derived from an EMBL/GenBank/DDBJ whole genome shotgun (WGS) entry which is preliminary data.</text>
</comment>
<dbReference type="Proteomes" id="UP001497700">
    <property type="component" value="Unassembled WGS sequence"/>
</dbReference>
<organism evidence="1 2">
    <name type="scientific">Hypoxylon rubiginosum</name>
    <dbReference type="NCBI Taxonomy" id="110542"/>
    <lineage>
        <taxon>Eukaryota</taxon>
        <taxon>Fungi</taxon>
        <taxon>Dikarya</taxon>
        <taxon>Ascomycota</taxon>
        <taxon>Pezizomycotina</taxon>
        <taxon>Sordariomycetes</taxon>
        <taxon>Xylariomycetidae</taxon>
        <taxon>Xylariales</taxon>
        <taxon>Hypoxylaceae</taxon>
        <taxon>Hypoxylon</taxon>
    </lineage>
</organism>
<sequence length="269" mass="31095">MYKLLIQVDSLPSYRCPHPIPTNIKLDTMALVATSTQLMLLNLPIEIRLEIYSYLLNGETGYCSETGYYGDYGCNRISADVPYRVQWTGYRHNLLSPLLVCRQLHQEIAPLIYRAVTIGNDGFDPTLWQDFFRMIGPTNAGYIRDVEIDYHCESDSGYDHYGGMLEYPWTSADLWRMLFDTMYEAGVRPKRIDLNVQNCGTNCANGTPARLRCCKTWKNLDFLRSLSWFFHRVQRVQRVALSGDFHPLWPYALKARFGLQTICQSKTIT</sequence>
<accession>A0ACB9YQI9</accession>
<proteinExistence type="predicted"/>
<gene>
    <name evidence="1" type="ORF">F4820DRAFT_432761</name>
</gene>
<protein>
    <submittedName>
        <fullName evidence="1">Uncharacterized protein</fullName>
    </submittedName>
</protein>
<reference evidence="1 2" key="1">
    <citation type="journal article" date="2022" name="New Phytol.">
        <title>Ecological generalism drives hyperdiversity of secondary metabolite gene clusters in xylarialean endophytes.</title>
        <authorList>
            <person name="Franco M.E.E."/>
            <person name="Wisecaver J.H."/>
            <person name="Arnold A.E."/>
            <person name="Ju Y.M."/>
            <person name="Slot J.C."/>
            <person name="Ahrendt S."/>
            <person name="Moore L.P."/>
            <person name="Eastman K.E."/>
            <person name="Scott K."/>
            <person name="Konkel Z."/>
            <person name="Mondo S.J."/>
            <person name="Kuo A."/>
            <person name="Hayes R.D."/>
            <person name="Haridas S."/>
            <person name="Andreopoulos B."/>
            <person name="Riley R."/>
            <person name="LaButti K."/>
            <person name="Pangilinan J."/>
            <person name="Lipzen A."/>
            <person name="Amirebrahimi M."/>
            <person name="Yan J."/>
            <person name="Adam C."/>
            <person name="Keymanesh K."/>
            <person name="Ng V."/>
            <person name="Louie K."/>
            <person name="Northen T."/>
            <person name="Drula E."/>
            <person name="Henrissat B."/>
            <person name="Hsieh H.M."/>
            <person name="Youens-Clark K."/>
            <person name="Lutzoni F."/>
            <person name="Miadlikowska J."/>
            <person name="Eastwood D.C."/>
            <person name="Hamelin R.C."/>
            <person name="Grigoriev I.V."/>
            <person name="U'Ren J.M."/>
        </authorList>
    </citation>
    <scope>NUCLEOTIDE SEQUENCE [LARGE SCALE GENOMIC DNA]</scope>
    <source>
        <strain evidence="1 2">CBS 119005</strain>
    </source>
</reference>